<evidence type="ECO:0000313" key="5">
    <source>
        <dbReference type="Proteomes" id="UP000246058"/>
    </source>
</evidence>
<keyword evidence="5" id="KW-1185">Reference proteome</keyword>
<dbReference type="Pfam" id="PF13692">
    <property type="entry name" value="Glyco_trans_1_4"/>
    <property type="match status" value="1"/>
</dbReference>
<dbReference type="KEGG" id="meti:DK427_18510"/>
<dbReference type="CDD" id="cd03801">
    <property type="entry name" value="GT4_PimA-like"/>
    <property type="match status" value="1"/>
</dbReference>
<dbReference type="Pfam" id="PF13579">
    <property type="entry name" value="Glyco_trans_4_4"/>
    <property type="match status" value="1"/>
</dbReference>
<dbReference type="OrthoDB" id="9807414at2"/>
<keyword evidence="1" id="KW-0328">Glycosyltransferase</keyword>
<evidence type="ECO:0000256" key="2">
    <source>
        <dbReference type="ARBA" id="ARBA00022679"/>
    </source>
</evidence>
<dbReference type="EMBL" id="CP029551">
    <property type="protein sequence ID" value="AWN37471.1"/>
    <property type="molecule type" value="Genomic_DNA"/>
</dbReference>
<dbReference type="InterPro" id="IPR028098">
    <property type="entry name" value="Glyco_trans_4-like_N"/>
</dbReference>
<dbReference type="PANTHER" id="PTHR12526:SF510">
    <property type="entry name" value="D-INOSITOL 3-PHOSPHATE GLYCOSYLTRANSFERASE"/>
    <property type="match status" value="1"/>
</dbReference>
<evidence type="ECO:0000259" key="3">
    <source>
        <dbReference type="Pfam" id="PF13579"/>
    </source>
</evidence>
<organism evidence="4 5">
    <name type="scientific">Methylobacterium radiodurans</name>
    <dbReference type="NCBI Taxonomy" id="2202828"/>
    <lineage>
        <taxon>Bacteria</taxon>
        <taxon>Pseudomonadati</taxon>
        <taxon>Pseudomonadota</taxon>
        <taxon>Alphaproteobacteria</taxon>
        <taxon>Hyphomicrobiales</taxon>
        <taxon>Methylobacteriaceae</taxon>
        <taxon>Methylobacterium</taxon>
    </lineage>
</organism>
<dbReference type="PANTHER" id="PTHR12526">
    <property type="entry name" value="GLYCOSYLTRANSFERASE"/>
    <property type="match status" value="1"/>
</dbReference>
<protein>
    <submittedName>
        <fullName evidence="4">Glycosyl transferase family 1</fullName>
    </submittedName>
</protein>
<dbReference type="RefSeq" id="WP_109952547.1">
    <property type="nucleotide sequence ID" value="NZ_CP029551.1"/>
</dbReference>
<feature type="domain" description="Glycosyltransferase subfamily 4-like N-terminal" evidence="3">
    <location>
        <begin position="14"/>
        <end position="207"/>
    </location>
</feature>
<accession>A0A2U8VVY3</accession>
<dbReference type="AlphaFoldDB" id="A0A2U8VVY3"/>
<dbReference type="SUPFAM" id="SSF53756">
    <property type="entry name" value="UDP-Glycosyltransferase/glycogen phosphorylase"/>
    <property type="match status" value="1"/>
</dbReference>
<dbReference type="Gene3D" id="3.40.50.2000">
    <property type="entry name" value="Glycogen Phosphorylase B"/>
    <property type="match status" value="2"/>
</dbReference>
<gene>
    <name evidence="4" type="ORF">DK427_18510</name>
</gene>
<evidence type="ECO:0000313" key="4">
    <source>
        <dbReference type="EMBL" id="AWN37471.1"/>
    </source>
</evidence>
<evidence type="ECO:0000256" key="1">
    <source>
        <dbReference type="ARBA" id="ARBA00022676"/>
    </source>
</evidence>
<sequence>MQIVLVADHAYINGGQAKVVVESALGLAARGHVVTVFAAVGPADPRLADAGVAVVLTDQVDVMNTRSLTRFGAQWLWNGTAAARLRALLAGLDPRASVVHVHGWAKALSPSIGPVLRGCGLPVVFTLHEYYLACPNGGFYDYPVSAPCHRKPGSPACLAHNCDSRSYARKLMRVGRHWLMQGTGLARSADAVVTISRLQRAAMAPYLPADTRFAEVGNPVDVAPLGRRTGAPGGFVFVGRISPEKGPLLFAEAARRAGLPATFVGDGPQADEIRARYPEARILGWKAPAEVHALMRDARALVFPSVWYEGQPLTVLEAQALGLPVIVSDVCAGREAVADGVTGLWFRSGSADALADAMRRLADDALARAMSDAAYDRFWADPLTLDRHLDGLEGVYAGVLREAETVAAGSGTYRAETLGAALR</sequence>
<name>A0A2U8VVY3_9HYPH</name>
<dbReference type="GO" id="GO:0016757">
    <property type="term" value="F:glycosyltransferase activity"/>
    <property type="evidence" value="ECO:0007669"/>
    <property type="project" value="UniProtKB-KW"/>
</dbReference>
<proteinExistence type="predicted"/>
<reference evidence="4 5" key="1">
    <citation type="submission" date="2018-05" db="EMBL/GenBank/DDBJ databases">
        <title>Complete Genome Sequence of Methylobacterium sp. 17Sr1-43.</title>
        <authorList>
            <person name="Srinivasan S."/>
        </authorList>
    </citation>
    <scope>NUCLEOTIDE SEQUENCE [LARGE SCALE GENOMIC DNA]</scope>
    <source>
        <strain evidence="4 5">17Sr1-43</strain>
    </source>
</reference>
<keyword evidence="2 4" id="KW-0808">Transferase</keyword>
<dbReference type="Proteomes" id="UP000246058">
    <property type="component" value="Chromosome"/>
</dbReference>